<dbReference type="RefSeq" id="WP_165963328.1">
    <property type="nucleotide sequence ID" value="NZ_BAAAEN010000009.1"/>
</dbReference>
<evidence type="ECO:0000313" key="2">
    <source>
        <dbReference type="Proteomes" id="UP001501706"/>
    </source>
</evidence>
<reference evidence="1 2" key="1">
    <citation type="journal article" date="2019" name="Int. J. Syst. Evol. Microbiol.">
        <title>The Global Catalogue of Microorganisms (GCM) 10K type strain sequencing project: providing services to taxonomists for standard genome sequencing and annotation.</title>
        <authorList>
            <consortium name="The Broad Institute Genomics Platform"/>
            <consortium name="The Broad Institute Genome Sequencing Center for Infectious Disease"/>
            <person name="Wu L."/>
            <person name="Ma J."/>
        </authorList>
    </citation>
    <scope>NUCLEOTIDE SEQUENCE [LARGE SCALE GENOMIC DNA]</scope>
    <source>
        <strain evidence="1 2">JCM 14330</strain>
    </source>
</reference>
<protein>
    <submittedName>
        <fullName evidence="1">Uncharacterized protein</fullName>
    </submittedName>
</protein>
<evidence type="ECO:0000313" key="1">
    <source>
        <dbReference type="EMBL" id="GAA0508099.1"/>
    </source>
</evidence>
<dbReference type="Proteomes" id="UP001501706">
    <property type="component" value="Unassembled WGS sequence"/>
</dbReference>
<proteinExistence type="predicted"/>
<comment type="caution">
    <text evidence="1">The sequence shown here is derived from an EMBL/GenBank/DDBJ whole genome shotgun (WGS) entry which is preliminary data.</text>
</comment>
<sequence length="50" mass="5222">MGTLPVLADEVRTTLAQIGCRRFADMSPAFIHRGAPGQGEPARVSAARAA</sequence>
<accession>A0ABN1BYB8</accession>
<dbReference type="EMBL" id="BAAAEN010000009">
    <property type="protein sequence ID" value="GAA0508099.1"/>
    <property type="molecule type" value="Genomic_DNA"/>
</dbReference>
<organism evidence="1 2">
    <name type="scientific">Pigmentiphaga daeguensis</name>
    <dbReference type="NCBI Taxonomy" id="414049"/>
    <lineage>
        <taxon>Bacteria</taxon>
        <taxon>Pseudomonadati</taxon>
        <taxon>Pseudomonadota</taxon>
        <taxon>Betaproteobacteria</taxon>
        <taxon>Burkholderiales</taxon>
        <taxon>Alcaligenaceae</taxon>
        <taxon>Pigmentiphaga</taxon>
    </lineage>
</organism>
<name>A0ABN1BYB8_9BURK</name>
<keyword evidence="2" id="KW-1185">Reference proteome</keyword>
<gene>
    <name evidence="1" type="ORF">GCM10009097_26510</name>
</gene>